<dbReference type="EMBL" id="JMIY01000004">
    <property type="protein sequence ID" value="KCZ71754.1"/>
    <property type="molecule type" value="Genomic_DNA"/>
</dbReference>
<gene>
    <name evidence="1" type="ORF">ANME2D_01808</name>
</gene>
<reference evidence="1 2" key="1">
    <citation type="journal article" date="2013" name="Nature">
        <title>Anaerobic oxidation of methane coupled to nitrate reduction in a novel archaeal lineage.</title>
        <authorList>
            <person name="Haroon M.F."/>
            <person name="Hu S."/>
            <person name="Shi Y."/>
            <person name="Imelfort M."/>
            <person name="Keller J."/>
            <person name="Hugenholtz P."/>
            <person name="Yuan Z."/>
            <person name="Tyson G.W."/>
        </authorList>
    </citation>
    <scope>NUCLEOTIDE SEQUENCE [LARGE SCALE GENOMIC DNA]</scope>
    <source>
        <strain evidence="1 2">ANME-2d</strain>
    </source>
</reference>
<keyword evidence="2" id="KW-1185">Reference proteome</keyword>
<accession>A0A062V7K3</accession>
<name>A0A062V7K3_9EURY</name>
<evidence type="ECO:0008006" key="3">
    <source>
        <dbReference type="Google" id="ProtNLM"/>
    </source>
</evidence>
<dbReference type="AlphaFoldDB" id="A0A062V7K3"/>
<sequence>MARLVWAGTVLVVIVILSAVLSGCIQRPEQQSNSTQSDEMTLRDSFPDGRPELRWAFFPYFNLDNLEGKRDNNAPDGDNGIGALSNANAGGFASLSYAVTGEVNNFYLEAMIYCPVTEGDTGQLSGIAFLINPVEGNFYRFVCDFKSSDPTLNIAYVGLDTRNFPVYLKFWDPGGIPGGVPKEEGWHKMAVRVKDGKATAYWNGNELEGSPVNVDKIPGGFVGVYTNYVGGLGNATTKVDSFILKVE</sequence>
<comment type="caution">
    <text evidence="1">The sequence shown here is derived from an EMBL/GenBank/DDBJ whole genome shotgun (WGS) entry which is preliminary data.</text>
</comment>
<organism evidence="1 2">
    <name type="scientific">Candidatus Methanoperedens nitratireducens</name>
    <dbReference type="NCBI Taxonomy" id="1392998"/>
    <lineage>
        <taxon>Archaea</taxon>
        <taxon>Methanobacteriati</taxon>
        <taxon>Methanobacteriota</taxon>
        <taxon>Stenosarchaea group</taxon>
        <taxon>Methanomicrobia</taxon>
        <taxon>Methanosarcinales</taxon>
        <taxon>ANME-2 cluster</taxon>
        <taxon>Candidatus Methanoperedentaceae</taxon>
        <taxon>Candidatus Methanoperedens</taxon>
    </lineage>
</organism>
<protein>
    <recommendedName>
        <fullName evidence="3">3-keto-disaccharide hydrolase domain-containing protein</fullName>
    </recommendedName>
</protein>
<proteinExistence type="predicted"/>
<dbReference type="PROSITE" id="PS51257">
    <property type="entry name" value="PROKAR_LIPOPROTEIN"/>
    <property type="match status" value="1"/>
</dbReference>
<evidence type="ECO:0000313" key="1">
    <source>
        <dbReference type="EMBL" id="KCZ71754.1"/>
    </source>
</evidence>
<dbReference type="Proteomes" id="UP000027153">
    <property type="component" value="Unassembled WGS sequence"/>
</dbReference>
<dbReference type="Gene3D" id="2.60.120.560">
    <property type="entry name" value="Exo-inulinase, domain 1"/>
    <property type="match status" value="1"/>
</dbReference>
<evidence type="ECO:0000313" key="2">
    <source>
        <dbReference type="Proteomes" id="UP000027153"/>
    </source>
</evidence>
<dbReference type="RefSeq" id="WP_048090725.1">
    <property type="nucleotide sequence ID" value="NZ_JMIY01000004.1"/>
</dbReference>